<proteinExistence type="predicted"/>
<protein>
    <submittedName>
        <fullName evidence="3">Lambda phage tail tape-measure protein</fullName>
    </submittedName>
</protein>
<dbReference type="OrthoDB" id="38641at2"/>
<feature type="domain" description="Bacteriophage tail tape measure C-terminal" evidence="2">
    <location>
        <begin position="457"/>
        <end position="527"/>
    </location>
</feature>
<reference evidence="3 4" key="1">
    <citation type="submission" date="2016-07" db="EMBL/GenBank/DDBJ databases">
        <title>Draft genome sequence of Methyloligella halotolerans C2T (VKM B-2706T=CCUG 61687T=DSM 25045T), a halotolerant polyhydroxybutyrate accumulating methylotroph.</title>
        <authorList>
            <person name="Vasilenko O.V."/>
            <person name="Doronina N.V."/>
            <person name="Poroshina M.N."/>
            <person name="Tarlachkov S.V."/>
            <person name="Trotsenko Y.A."/>
        </authorList>
    </citation>
    <scope>NUCLEOTIDE SEQUENCE [LARGE SCALE GENOMIC DNA]</scope>
    <source>
        <strain evidence="3 4">VKM B-2706</strain>
    </source>
</reference>
<feature type="transmembrane region" description="Helical" evidence="1">
    <location>
        <begin position="281"/>
        <end position="303"/>
    </location>
</feature>
<dbReference type="Pfam" id="PF09718">
    <property type="entry name" value="Tape_meas_lam_C"/>
    <property type="match status" value="1"/>
</dbReference>
<evidence type="ECO:0000313" key="3">
    <source>
        <dbReference type="EMBL" id="ODA67676.1"/>
    </source>
</evidence>
<dbReference type="AlphaFoldDB" id="A0A1E2RZL5"/>
<sequence>MTGSVIGALRVNLALNSAQFEDGLRSARKSLQRVGKSLQDTGRNLSLSLTLPIVAASAGLIKLASDATESENLFAVAMGDMADRARDFSEQLGKAVGLNPYETRKTIATFFQMTTAMGISRAAAFDMSKGLAQLTGDLASFFNLSPDDAFQKLQSGISGEIEPLRRLGVSVSETNVKMTLMRMGLIQGNEKLTEQQKILGRYITILDQTSNAQGDLARTLDSPANMMRVLGSKFEEAATKLGNTLLPIFQRFMAEVGGPALGALQLLVDRFSALDPSIQNVVIAMAALAAATGPLLFVFGGFFRVVSSVIGPLTALTKLIAAGKVLDALTIFRSKWALIAAAVLGAAAGVAYFSGVWDDFKKKIEGLNIFAGLGDDAGAFAKILNDEAVKAFKDLSSGAGGAAEAAAALKRQMDEGRQVFEQTRTPVEQLRMEFERLQGLLNAGAIDWDTYTRAIGQAQDQFDELSRRSSEAFQQIEEATQAVTDGMDRAFSDFVENGKVNFKELAGSILQDLARITFAQTVTGPLGGALSSGLGGLFGFAKGGSFKVGGSGGTDSQLVAFRASPNERVSVTTPQQEAARGVGGVTIHSSIDARGSDMTESRFRQILDERDRDLGRKVVTIMKESRSRRIG</sequence>
<name>A0A1E2RZL5_9HYPH</name>
<comment type="caution">
    <text evidence="3">The sequence shown here is derived from an EMBL/GenBank/DDBJ whole genome shotgun (WGS) entry which is preliminary data.</text>
</comment>
<dbReference type="PATRIC" id="fig|1177755.3.peg.1715"/>
<keyword evidence="1" id="KW-1133">Transmembrane helix</keyword>
<feature type="transmembrane region" description="Helical" evidence="1">
    <location>
        <begin position="336"/>
        <end position="357"/>
    </location>
</feature>
<keyword evidence="4" id="KW-1185">Reference proteome</keyword>
<evidence type="ECO:0000259" key="2">
    <source>
        <dbReference type="Pfam" id="PF09718"/>
    </source>
</evidence>
<dbReference type="EMBL" id="MASI01000003">
    <property type="protein sequence ID" value="ODA67676.1"/>
    <property type="molecule type" value="Genomic_DNA"/>
</dbReference>
<dbReference type="STRING" id="1177755.A7A08_01711"/>
<evidence type="ECO:0000313" key="4">
    <source>
        <dbReference type="Proteomes" id="UP000095087"/>
    </source>
</evidence>
<accession>A0A1E2RZL5</accession>
<organism evidence="3 4">
    <name type="scientific">Methyloligella halotolerans</name>
    <dbReference type="NCBI Taxonomy" id="1177755"/>
    <lineage>
        <taxon>Bacteria</taxon>
        <taxon>Pseudomonadati</taxon>
        <taxon>Pseudomonadota</taxon>
        <taxon>Alphaproteobacteria</taxon>
        <taxon>Hyphomicrobiales</taxon>
        <taxon>Hyphomicrobiaceae</taxon>
        <taxon>Methyloligella</taxon>
    </lineage>
</organism>
<dbReference type="Proteomes" id="UP000095087">
    <property type="component" value="Unassembled WGS sequence"/>
</dbReference>
<gene>
    <name evidence="3" type="ORF">A7A08_01711</name>
</gene>
<dbReference type="InterPro" id="IPR006431">
    <property type="entry name" value="Phage_tape_meas_C"/>
</dbReference>
<keyword evidence="1" id="KW-0812">Transmembrane</keyword>
<evidence type="ECO:0000256" key="1">
    <source>
        <dbReference type="SAM" id="Phobius"/>
    </source>
</evidence>
<keyword evidence="1" id="KW-0472">Membrane</keyword>